<name>A0ABV5QQW5_9ACTN</name>
<evidence type="ECO:0000256" key="1">
    <source>
        <dbReference type="SAM" id="MobiDB-lite"/>
    </source>
</evidence>
<comment type="caution">
    <text evidence="2">The sequence shown here is derived from an EMBL/GenBank/DDBJ whole genome shotgun (WGS) entry which is preliminary data.</text>
</comment>
<sequence>MTTTPTPTPAPTPAPAPALAPTPAPAPVLAPTPAPAPTPTPGVQLVSDLVARVPAFRAAYDAHVFTQGGVLPHVFFWDVVQGTVRAYLGEEGNAADWRSTLAFLEEQSRRGEAGVDEVIVTSFLGDLPHRGEPGYGIVRQLGPIMAATFLRLRPGG</sequence>
<dbReference type="Proteomes" id="UP001589716">
    <property type="component" value="Unassembled WGS sequence"/>
</dbReference>
<gene>
    <name evidence="2" type="ORF">ACFFTP_15255</name>
</gene>
<accession>A0ABV5QQW5</accession>
<protein>
    <submittedName>
        <fullName evidence="2">Uncharacterized protein</fullName>
    </submittedName>
</protein>
<feature type="region of interest" description="Disordered" evidence="1">
    <location>
        <begin position="1"/>
        <end position="40"/>
    </location>
</feature>
<proteinExistence type="predicted"/>
<keyword evidence="3" id="KW-1185">Reference proteome</keyword>
<evidence type="ECO:0000313" key="3">
    <source>
        <dbReference type="Proteomes" id="UP001589716"/>
    </source>
</evidence>
<dbReference type="EMBL" id="JBHMCT010000009">
    <property type="protein sequence ID" value="MFB9555538.1"/>
    <property type="molecule type" value="Genomic_DNA"/>
</dbReference>
<dbReference type="RefSeq" id="WP_345485911.1">
    <property type="nucleotide sequence ID" value="NZ_BAAAWU010000001.1"/>
</dbReference>
<evidence type="ECO:0000313" key="2">
    <source>
        <dbReference type="EMBL" id="MFB9555538.1"/>
    </source>
</evidence>
<organism evidence="2 3">
    <name type="scientific">Streptomyces roseoviridis</name>
    <dbReference type="NCBI Taxonomy" id="67361"/>
    <lineage>
        <taxon>Bacteria</taxon>
        <taxon>Bacillati</taxon>
        <taxon>Actinomycetota</taxon>
        <taxon>Actinomycetes</taxon>
        <taxon>Kitasatosporales</taxon>
        <taxon>Streptomycetaceae</taxon>
        <taxon>Streptomyces</taxon>
    </lineage>
</organism>
<reference evidence="2 3" key="1">
    <citation type="submission" date="2024-09" db="EMBL/GenBank/DDBJ databases">
        <authorList>
            <person name="Sun Q."/>
            <person name="Mori K."/>
        </authorList>
    </citation>
    <scope>NUCLEOTIDE SEQUENCE [LARGE SCALE GENOMIC DNA]</scope>
    <source>
        <strain evidence="2 3">JCM 4414</strain>
    </source>
</reference>